<dbReference type="RefSeq" id="WP_165374235.1">
    <property type="nucleotide sequence ID" value="NZ_CP012672.1"/>
</dbReference>
<evidence type="ECO:0000256" key="5">
    <source>
        <dbReference type="ARBA" id="ARBA00023034"/>
    </source>
</evidence>
<dbReference type="InterPro" id="IPR018011">
    <property type="entry name" value="Carb_sulfotrans_8-10"/>
</dbReference>
<dbReference type="InterPro" id="IPR027417">
    <property type="entry name" value="P-loop_NTPase"/>
</dbReference>
<sequence>MFISHKYKAIFVHIQRTGGNSIQKIFEEFDPDLIETVPVDPSKNRTKHCYISDIKAAVDETVFNSYTKFCVVRNPFDRMVSWYSHFKDRGNDEDARIRLNQGDRTLRMYYRGLAFFGRNSEASATYTRLWLKLFQMFKRFEPGSAEEVAVRFSAIGERVMSEVNKNASSFEEFVMLPRDHQGGLFERFFVDQAEYASCDGKLVMDRILKLENLSQDFEALAKDIGFAGRLPHVNRSSRKTRYQEYYNEKTRSIISERFRRDLECFGYSF</sequence>
<dbReference type="Proteomes" id="UP000295497">
    <property type="component" value="Chromosome"/>
</dbReference>
<evidence type="ECO:0000256" key="7">
    <source>
        <dbReference type="ARBA" id="ARBA00023180"/>
    </source>
</evidence>
<dbReference type="AlphaFoldDB" id="A0A4P2QU96"/>
<keyword evidence="6" id="KW-0472">Membrane</keyword>
<keyword evidence="2" id="KW-0808">Transferase</keyword>
<evidence type="ECO:0000256" key="4">
    <source>
        <dbReference type="ARBA" id="ARBA00022989"/>
    </source>
</evidence>
<gene>
    <name evidence="8" type="ORF">SOCE836_061120</name>
</gene>
<evidence type="ECO:0000256" key="3">
    <source>
        <dbReference type="ARBA" id="ARBA00022692"/>
    </source>
</evidence>
<evidence type="ECO:0000313" key="8">
    <source>
        <dbReference type="EMBL" id="AUX33944.1"/>
    </source>
</evidence>
<keyword evidence="4" id="KW-1133">Transmembrane helix</keyword>
<evidence type="ECO:0000256" key="1">
    <source>
        <dbReference type="ARBA" id="ARBA00004323"/>
    </source>
</evidence>
<keyword evidence="5" id="KW-0333">Golgi apparatus</keyword>
<name>A0A4P2QU96_SORCE</name>
<evidence type="ECO:0008006" key="10">
    <source>
        <dbReference type="Google" id="ProtNLM"/>
    </source>
</evidence>
<dbReference type="GO" id="GO:0008146">
    <property type="term" value="F:sulfotransferase activity"/>
    <property type="evidence" value="ECO:0007669"/>
    <property type="project" value="InterPro"/>
</dbReference>
<dbReference type="EMBL" id="CP012672">
    <property type="protein sequence ID" value="AUX33944.1"/>
    <property type="molecule type" value="Genomic_DNA"/>
</dbReference>
<evidence type="ECO:0000256" key="6">
    <source>
        <dbReference type="ARBA" id="ARBA00023136"/>
    </source>
</evidence>
<dbReference type="PANTHER" id="PTHR12137:SF54">
    <property type="entry name" value="CARBOHYDRATE SULFOTRANSFERASE"/>
    <property type="match status" value="1"/>
</dbReference>
<keyword evidence="3" id="KW-0812">Transmembrane</keyword>
<dbReference type="InterPro" id="IPR005331">
    <property type="entry name" value="Sulfotransferase"/>
</dbReference>
<accession>A0A4P2QU96</accession>
<reference evidence="8 9" key="1">
    <citation type="submission" date="2015-09" db="EMBL/GenBank/DDBJ databases">
        <title>Sorangium comparison.</title>
        <authorList>
            <person name="Zaburannyi N."/>
            <person name="Bunk B."/>
            <person name="Overmann J."/>
            <person name="Mueller R."/>
        </authorList>
    </citation>
    <scope>NUCLEOTIDE SEQUENCE [LARGE SCALE GENOMIC DNA]</scope>
    <source>
        <strain evidence="8 9">So ce836</strain>
    </source>
</reference>
<evidence type="ECO:0000256" key="2">
    <source>
        <dbReference type="ARBA" id="ARBA00022679"/>
    </source>
</evidence>
<organism evidence="8 9">
    <name type="scientific">Sorangium cellulosum</name>
    <name type="common">Polyangium cellulosum</name>
    <dbReference type="NCBI Taxonomy" id="56"/>
    <lineage>
        <taxon>Bacteria</taxon>
        <taxon>Pseudomonadati</taxon>
        <taxon>Myxococcota</taxon>
        <taxon>Polyangia</taxon>
        <taxon>Polyangiales</taxon>
        <taxon>Polyangiaceae</taxon>
        <taxon>Sorangium</taxon>
    </lineage>
</organism>
<proteinExistence type="predicted"/>
<keyword evidence="7" id="KW-0325">Glycoprotein</keyword>
<dbReference type="Pfam" id="PF03567">
    <property type="entry name" value="Sulfotransfer_2"/>
    <property type="match status" value="1"/>
</dbReference>
<protein>
    <recommendedName>
        <fullName evidence="10">Sulfotransferase family protein</fullName>
    </recommendedName>
</protein>
<dbReference type="SUPFAM" id="SSF52540">
    <property type="entry name" value="P-loop containing nucleoside triphosphate hydrolases"/>
    <property type="match status" value="1"/>
</dbReference>
<dbReference type="GO" id="GO:0016020">
    <property type="term" value="C:membrane"/>
    <property type="evidence" value="ECO:0007669"/>
    <property type="project" value="InterPro"/>
</dbReference>
<comment type="subcellular location">
    <subcellularLocation>
        <location evidence="1">Golgi apparatus membrane</location>
        <topology evidence="1">Single-pass type II membrane protein</topology>
    </subcellularLocation>
</comment>
<dbReference type="PANTHER" id="PTHR12137">
    <property type="entry name" value="CARBOHYDRATE SULFOTRANSFERASE"/>
    <property type="match status" value="1"/>
</dbReference>
<dbReference type="GO" id="GO:0016051">
    <property type="term" value="P:carbohydrate biosynthetic process"/>
    <property type="evidence" value="ECO:0007669"/>
    <property type="project" value="InterPro"/>
</dbReference>
<dbReference type="Gene3D" id="3.40.50.300">
    <property type="entry name" value="P-loop containing nucleotide triphosphate hydrolases"/>
    <property type="match status" value="1"/>
</dbReference>
<evidence type="ECO:0000313" key="9">
    <source>
        <dbReference type="Proteomes" id="UP000295497"/>
    </source>
</evidence>